<feature type="transmembrane region" description="Helical" evidence="3">
    <location>
        <begin position="282"/>
        <end position="298"/>
    </location>
</feature>
<accession>A0A1I7NKM8</accession>
<evidence type="ECO:0000259" key="5">
    <source>
        <dbReference type="Pfam" id="PF16327"/>
    </source>
</evidence>
<evidence type="ECO:0000256" key="3">
    <source>
        <dbReference type="SAM" id="Phobius"/>
    </source>
</evidence>
<evidence type="ECO:0000313" key="6">
    <source>
        <dbReference type="EMBL" id="SFV35159.1"/>
    </source>
</evidence>
<organism evidence="6 7">
    <name type="scientific">Thermoflavifilum thermophilum</name>
    <dbReference type="NCBI Taxonomy" id="1393122"/>
    <lineage>
        <taxon>Bacteria</taxon>
        <taxon>Pseudomonadati</taxon>
        <taxon>Bacteroidota</taxon>
        <taxon>Chitinophagia</taxon>
        <taxon>Chitinophagales</taxon>
        <taxon>Chitinophagaceae</taxon>
        <taxon>Thermoflavifilum</taxon>
    </lineage>
</organism>
<dbReference type="EMBL" id="FPCJ01000001">
    <property type="protein sequence ID" value="SFV35159.1"/>
    <property type="molecule type" value="Genomic_DNA"/>
</dbReference>
<dbReference type="AlphaFoldDB" id="A0A1I7NKM8"/>
<dbReference type="PANTHER" id="PTHR43653:SF1">
    <property type="entry name" value="CYTOCHROME C-TYPE BIOGENESIS PROTEIN CCMF"/>
    <property type="match status" value="1"/>
</dbReference>
<dbReference type="InterPro" id="IPR032523">
    <property type="entry name" value="CcmF_C"/>
</dbReference>
<feature type="domain" description="Cytochrome c-type biogenesis protein CcmF C-terminal" evidence="5">
    <location>
        <begin position="349"/>
        <end position="548"/>
    </location>
</feature>
<feature type="transmembrane region" description="Helical" evidence="3">
    <location>
        <begin position="385"/>
        <end position="410"/>
    </location>
</feature>
<feature type="transmembrane region" description="Helical" evidence="3">
    <location>
        <begin position="527"/>
        <end position="545"/>
    </location>
</feature>
<dbReference type="RefSeq" id="WP_092460424.1">
    <property type="nucleotide sequence ID" value="NZ_FPCJ01000001.1"/>
</dbReference>
<feature type="transmembrane region" description="Helical" evidence="3">
    <location>
        <begin position="137"/>
        <end position="159"/>
    </location>
</feature>
<feature type="transmembrane region" description="Helical" evidence="3">
    <location>
        <begin position="344"/>
        <end position="365"/>
    </location>
</feature>
<feature type="transmembrane region" description="Helical" evidence="3">
    <location>
        <begin position="305"/>
        <end position="324"/>
    </location>
</feature>
<dbReference type="Pfam" id="PF01578">
    <property type="entry name" value="Cytochrom_C_asm"/>
    <property type="match status" value="1"/>
</dbReference>
<feature type="transmembrane region" description="Helical" evidence="3">
    <location>
        <begin position="491"/>
        <end position="515"/>
    </location>
</feature>
<dbReference type="PRINTS" id="PR01410">
    <property type="entry name" value="CCBIOGENESIS"/>
</dbReference>
<evidence type="ECO:0000259" key="4">
    <source>
        <dbReference type="Pfam" id="PF01578"/>
    </source>
</evidence>
<feature type="transmembrane region" description="Helical" evidence="3">
    <location>
        <begin position="209"/>
        <end position="229"/>
    </location>
</feature>
<feature type="transmembrane region" description="Helical" evidence="3">
    <location>
        <begin position="782"/>
        <end position="806"/>
    </location>
</feature>
<feature type="transmembrane region" description="Helical" evidence="3">
    <location>
        <begin position="430"/>
        <end position="450"/>
    </location>
</feature>
<dbReference type="Pfam" id="PF16327">
    <property type="entry name" value="CcmF_C"/>
    <property type="match status" value="1"/>
</dbReference>
<feature type="transmembrane region" description="Helical" evidence="3">
    <location>
        <begin position="57"/>
        <end position="78"/>
    </location>
</feature>
<feature type="transmembrane region" description="Helical" evidence="3">
    <location>
        <begin position="112"/>
        <end position="130"/>
    </location>
</feature>
<gene>
    <name evidence="6" type="ORF">SAMN05660895_2169</name>
</gene>
<dbReference type="PANTHER" id="PTHR43653">
    <property type="entry name" value="CYTOCHROME C ASSEMBLY PROTEIN-RELATED"/>
    <property type="match status" value="1"/>
</dbReference>
<evidence type="ECO:0000256" key="2">
    <source>
        <dbReference type="ARBA" id="ARBA00022748"/>
    </source>
</evidence>
<evidence type="ECO:0000256" key="1">
    <source>
        <dbReference type="ARBA" id="ARBA00009186"/>
    </source>
</evidence>
<keyword evidence="2" id="KW-0201">Cytochrome c-type biogenesis</keyword>
<dbReference type="Proteomes" id="UP000199537">
    <property type="component" value="Unassembled WGS sequence"/>
</dbReference>
<keyword evidence="7" id="KW-1185">Reference proteome</keyword>
<proteinExistence type="inferred from homology"/>
<comment type="similarity">
    <text evidence="1">Belongs to the CcmF/CycK/Ccl1/NrfE/CcsA family.</text>
</comment>
<dbReference type="GO" id="GO:0020037">
    <property type="term" value="F:heme binding"/>
    <property type="evidence" value="ECO:0007669"/>
    <property type="project" value="InterPro"/>
</dbReference>
<reference evidence="7" key="1">
    <citation type="submission" date="2016-10" db="EMBL/GenBank/DDBJ databases">
        <authorList>
            <person name="Varghese N."/>
            <person name="Submissions S."/>
        </authorList>
    </citation>
    <scope>NUCLEOTIDE SEQUENCE [LARGE SCALE GENOMIC DNA]</scope>
    <source>
        <strain evidence="7">DSM 14807</strain>
    </source>
</reference>
<dbReference type="InterPro" id="IPR002541">
    <property type="entry name" value="Cyt_c_assembly"/>
</dbReference>
<sequence>MDTHYIGEHLLPGRLGHLAVIIAFISSLLATISYVTAAVRQKRQLPDPDSWKHLGRIAFIIQVAAVFSIFGLLVWIISQHYFEYYYVWEHTSRDLAPKFLLASIWEGQEGSFLLWAIWHSVLGLVLIRFAKEWESPVMSVISFAQFCIASMLLGIYFWGYRVGSNPFILLRNAGVMPFEPGPDYLSMIRDGAGLNALLQNYWMVIHPPVLFLGFASTIVPFAYAVAGLWMKKNNEWVKPVLPWGVFSAMVLGTGIMLGGAWAYESLTFGGYWAWDPVENASLVPWLTLVAGIHTLLVYKHTGHSLRASFFFFIISFILVLYSTFLTRSGILGDSSVHAFTDLGMSGQLLVYLFAFLVPALILFALRYKEIPAPHTEEPLHTREFWMFIGSLLLFISAVFISFTTSIPVWNKIFHTNMAEPVDREFHYNRIQIFIAILIALGTAVVQYYKYRQNSWQFLRKKIAVPTVIAIAACILFGWLSDIHYNRYGLGFLIAIYLLFFVSIYAVVANLGYILIMLKGRLRKAGASVAHAGFALFLIGVVLSSAKKQVISIDRMGMMDVFDFSNKNENPRENVFLPFGVPVQMGDYEVTYVGDSTAPGDPKIYYAVQFADRQHPDKPLFTLYPDILKNTKGMQGYSANPHTEHFWNKDIFTYVNYASNIEPDQSDTARYYTHEMKTGDTVFLQNGYLVLKSLYRNPQNPNYHPEPQDIAVAAELDIFSGGKTYTASPIYYLRGHEQGAVDDTVQPLQLYLHFGGIDPAAQKIMLSVKQIPPKDHFIVLKAYVFPFINIVWLGVAVTILGFLISLVHRIRQQIEKAKIAQKTVYATKDVEV</sequence>
<protein>
    <submittedName>
        <fullName evidence="6">Cytochrome c-type biogenesis protein CcmF</fullName>
    </submittedName>
</protein>
<keyword evidence="3" id="KW-1133">Transmembrane helix</keyword>
<feature type="transmembrane region" description="Helical" evidence="3">
    <location>
        <begin position="15"/>
        <end position="36"/>
    </location>
</feature>
<name>A0A1I7NKM8_9BACT</name>
<dbReference type="STRING" id="1393122.SAMN05660895_2169"/>
<dbReference type="OrthoDB" id="9761451at2"/>
<dbReference type="GO" id="GO:0015232">
    <property type="term" value="F:heme transmembrane transporter activity"/>
    <property type="evidence" value="ECO:0007669"/>
    <property type="project" value="InterPro"/>
</dbReference>
<feature type="transmembrane region" description="Helical" evidence="3">
    <location>
        <begin position="462"/>
        <end position="479"/>
    </location>
</feature>
<dbReference type="GO" id="GO:0017004">
    <property type="term" value="P:cytochrome complex assembly"/>
    <property type="evidence" value="ECO:0007669"/>
    <property type="project" value="UniProtKB-KW"/>
</dbReference>
<dbReference type="GO" id="GO:0016020">
    <property type="term" value="C:membrane"/>
    <property type="evidence" value="ECO:0007669"/>
    <property type="project" value="InterPro"/>
</dbReference>
<evidence type="ECO:0000313" key="7">
    <source>
        <dbReference type="Proteomes" id="UP000199537"/>
    </source>
</evidence>
<keyword evidence="3" id="KW-0472">Membrane</keyword>
<dbReference type="InterPro" id="IPR003567">
    <property type="entry name" value="Cyt_c_biogenesis"/>
</dbReference>
<keyword evidence="3" id="KW-0812">Transmembrane</keyword>
<feature type="transmembrane region" description="Helical" evidence="3">
    <location>
        <begin position="241"/>
        <end position="262"/>
    </location>
</feature>
<feature type="domain" description="Cytochrome c assembly protein" evidence="4">
    <location>
        <begin position="108"/>
        <end position="328"/>
    </location>
</feature>